<sequence>MVAAQRTVLVETVIALAVAGMTIAAACAWAGLPRATFYRLSRRYQHYTPVADPIGQRERWQPGALTADERAQVCAVLEDEQYADLSVCQTYWRAFDAGRVPCSQSTFYRIAKAERMTGDRRRGRHSGGQCSRKVPKVVATAAGQLWSWDVTELKGPSRQRYKLYLVIDVFSRYPVAWRVEHVEDTRMAVDMFAAAFVRHGAPQVLHADNGAIMRSRDLLDELPADTEASFSRPRVSDDNPFSESLFKTIKYDLSCPDRFDDIEHARTWTARYLADYAEKHRHSGLAWHTPASVFDGTAAHQRQHRQTLLDRRYLAHPQRFRRPPRAPDIPAIVGINHRRTTKQPLSQTG</sequence>
<protein>
    <submittedName>
        <fullName evidence="3">Transposase</fullName>
    </submittedName>
</protein>
<dbReference type="Pfam" id="PF13683">
    <property type="entry name" value="rve_3"/>
    <property type="match status" value="1"/>
</dbReference>
<name>A0ABQ0HNI3_GORRU</name>
<dbReference type="InterPro" id="IPR050900">
    <property type="entry name" value="Transposase_IS3/IS150/IS904"/>
</dbReference>
<evidence type="ECO:0000256" key="1">
    <source>
        <dbReference type="SAM" id="Phobius"/>
    </source>
</evidence>
<dbReference type="InterPro" id="IPR012337">
    <property type="entry name" value="RNaseH-like_sf"/>
</dbReference>
<dbReference type="PROSITE" id="PS51257">
    <property type="entry name" value="PROKAR_LIPOPROTEIN"/>
    <property type="match status" value="1"/>
</dbReference>
<gene>
    <name evidence="3" type="ORF">GORBP_019_00010</name>
</gene>
<dbReference type="PANTHER" id="PTHR46889">
    <property type="entry name" value="TRANSPOSASE INSF FOR INSERTION SEQUENCE IS3B-RELATED"/>
    <property type="match status" value="1"/>
</dbReference>
<comment type="caution">
    <text evidence="3">The sequence shown here is derived from an EMBL/GenBank/DDBJ whole genome shotgun (WGS) entry which is preliminary data.</text>
</comment>
<dbReference type="Proteomes" id="UP000010744">
    <property type="component" value="Unassembled WGS sequence"/>
</dbReference>
<evidence type="ECO:0000313" key="3">
    <source>
        <dbReference type="EMBL" id="GAB83818.1"/>
    </source>
</evidence>
<dbReference type="SUPFAM" id="SSF46689">
    <property type="entry name" value="Homeodomain-like"/>
    <property type="match status" value="1"/>
</dbReference>
<keyword evidence="1" id="KW-0472">Membrane</keyword>
<dbReference type="EMBL" id="BAHB01000019">
    <property type="protein sequence ID" value="GAB83818.1"/>
    <property type="molecule type" value="Genomic_DNA"/>
</dbReference>
<dbReference type="PROSITE" id="PS50994">
    <property type="entry name" value="INTEGRASE"/>
    <property type="match status" value="1"/>
</dbReference>
<feature type="transmembrane region" description="Helical" evidence="1">
    <location>
        <begin position="12"/>
        <end position="32"/>
    </location>
</feature>
<dbReference type="InterPro" id="IPR009057">
    <property type="entry name" value="Homeodomain-like_sf"/>
</dbReference>
<organism evidence="3 4">
    <name type="scientific">Gordonia rubripertincta NBRC 101908</name>
    <dbReference type="NCBI Taxonomy" id="1077975"/>
    <lineage>
        <taxon>Bacteria</taxon>
        <taxon>Bacillati</taxon>
        <taxon>Actinomycetota</taxon>
        <taxon>Actinomycetes</taxon>
        <taxon>Mycobacteriales</taxon>
        <taxon>Gordoniaceae</taxon>
        <taxon>Gordonia</taxon>
    </lineage>
</organism>
<dbReference type="Gene3D" id="3.30.420.10">
    <property type="entry name" value="Ribonuclease H-like superfamily/Ribonuclease H"/>
    <property type="match status" value="1"/>
</dbReference>
<proteinExistence type="predicted"/>
<evidence type="ECO:0000313" key="4">
    <source>
        <dbReference type="Proteomes" id="UP000010744"/>
    </source>
</evidence>
<dbReference type="SUPFAM" id="SSF53098">
    <property type="entry name" value="Ribonuclease H-like"/>
    <property type="match status" value="1"/>
</dbReference>
<dbReference type="Pfam" id="PF00665">
    <property type="entry name" value="rve"/>
    <property type="match status" value="1"/>
</dbReference>
<keyword evidence="4" id="KW-1185">Reference proteome</keyword>
<reference evidence="3 4" key="1">
    <citation type="submission" date="2012-08" db="EMBL/GenBank/DDBJ databases">
        <title>Whole genome shotgun sequence of Gordonia rubripertincta NBRC 101908.</title>
        <authorList>
            <person name="Takarada H."/>
            <person name="Hosoyama A."/>
            <person name="Tsuchikane K."/>
            <person name="Katsumata H."/>
            <person name="Baba S."/>
            <person name="Ohji S."/>
            <person name="Yamazaki S."/>
            <person name="Fujita N."/>
        </authorList>
    </citation>
    <scope>NUCLEOTIDE SEQUENCE [LARGE SCALE GENOMIC DNA]</scope>
    <source>
        <strain evidence="3 4">NBRC 101908</strain>
    </source>
</reference>
<keyword evidence="1" id="KW-0812">Transmembrane</keyword>
<dbReference type="PANTHER" id="PTHR46889:SF4">
    <property type="entry name" value="TRANSPOSASE INSO FOR INSERTION SEQUENCE ELEMENT IS911B-RELATED"/>
    <property type="match status" value="1"/>
</dbReference>
<keyword evidence="1" id="KW-1133">Transmembrane helix</keyword>
<accession>A0ABQ0HNI3</accession>
<evidence type="ECO:0000259" key="2">
    <source>
        <dbReference type="PROSITE" id="PS50994"/>
    </source>
</evidence>
<dbReference type="InterPro" id="IPR036397">
    <property type="entry name" value="RNaseH_sf"/>
</dbReference>
<feature type="domain" description="Integrase catalytic" evidence="2">
    <location>
        <begin position="131"/>
        <end position="298"/>
    </location>
</feature>
<dbReference type="InterPro" id="IPR001584">
    <property type="entry name" value="Integrase_cat-core"/>
</dbReference>